<proteinExistence type="predicted"/>
<evidence type="ECO:0000313" key="3">
    <source>
        <dbReference type="EMBL" id="KAA5536117.1"/>
    </source>
</evidence>
<dbReference type="EMBL" id="VWSH01000001">
    <property type="protein sequence ID" value="KAA5536117.1"/>
    <property type="molecule type" value="Genomic_DNA"/>
</dbReference>
<evidence type="ECO:0000259" key="2">
    <source>
        <dbReference type="Pfam" id="PF13240"/>
    </source>
</evidence>
<sequence length="188" mass="21559">MIEKKCPNCQTNNISNARYCSGCGYELPKIEQEIPNDSKVNVLPSASKSEKTKKRMALIFGIIGAAFGSFVAQHYFFDNSSFDKKMMQVASEINKTCPIMVDQFTRLDNTLSLPNNTFQYNYTIVGVAKSEVNIDTVKKYIEPTLLNNVKTSPDMKIFRDNKMTLVYNYRDKNGEHVWKFSVTPEMYR</sequence>
<keyword evidence="1" id="KW-0812">Transmembrane</keyword>
<dbReference type="Pfam" id="PF13240">
    <property type="entry name" value="Zn_Ribbon_1"/>
    <property type="match status" value="1"/>
</dbReference>
<organism evidence="3 4">
    <name type="scientific">Taibaiella lutea</name>
    <dbReference type="NCBI Taxonomy" id="2608001"/>
    <lineage>
        <taxon>Bacteria</taxon>
        <taxon>Pseudomonadati</taxon>
        <taxon>Bacteroidota</taxon>
        <taxon>Chitinophagia</taxon>
        <taxon>Chitinophagales</taxon>
        <taxon>Chitinophagaceae</taxon>
        <taxon>Taibaiella</taxon>
    </lineage>
</organism>
<dbReference type="InterPro" id="IPR026870">
    <property type="entry name" value="Zinc_ribbon_dom"/>
</dbReference>
<gene>
    <name evidence="3" type="ORF">F0919_00145</name>
</gene>
<evidence type="ECO:0000313" key="4">
    <source>
        <dbReference type="Proteomes" id="UP000323632"/>
    </source>
</evidence>
<keyword evidence="1" id="KW-1133">Transmembrane helix</keyword>
<dbReference type="Gene3D" id="3.30.300.250">
    <property type="match status" value="1"/>
</dbReference>
<dbReference type="AlphaFoldDB" id="A0A5M6CM93"/>
<accession>A0A5M6CM93</accession>
<comment type="caution">
    <text evidence="3">The sequence shown here is derived from an EMBL/GenBank/DDBJ whole genome shotgun (WGS) entry which is preliminary data.</text>
</comment>
<dbReference type="Proteomes" id="UP000323632">
    <property type="component" value="Unassembled WGS sequence"/>
</dbReference>
<feature type="domain" description="Zinc-ribbon" evidence="2">
    <location>
        <begin position="5"/>
        <end position="27"/>
    </location>
</feature>
<protein>
    <submittedName>
        <fullName evidence="3">Zinc ribbon domain-containing protein</fullName>
    </submittedName>
</protein>
<feature type="transmembrane region" description="Helical" evidence="1">
    <location>
        <begin position="57"/>
        <end position="77"/>
    </location>
</feature>
<evidence type="ECO:0000256" key="1">
    <source>
        <dbReference type="SAM" id="Phobius"/>
    </source>
</evidence>
<dbReference type="RefSeq" id="WP_150030690.1">
    <property type="nucleotide sequence ID" value="NZ_VWSH01000001.1"/>
</dbReference>
<name>A0A5M6CM93_9BACT</name>
<reference evidence="3 4" key="1">
    <citation type="submission" date="2019-09" db="EMBL/GenBank/DDBJ databases">
        <title>Genome sequence and assembly of Taibaiella sp.</title>
        <authorList>
            <person name="Chhetri G."/>
        </authorList>
    </citation>
    <scope>NUCLEOTIDE SEQUENCE [LARGE SCALE GENOMIC DNA]</scope>
    <source>
        <strain evidence="3 4">KVB11</strain>
    </source>
</reference>
<keyword evidence="4" id="KW-1185">Reference proteome</keyword>
<keyword evidence="1" id="KW-0472">Membrane</keyword>